<dbReference type="GeneID" id="54546920"/>
<protein>
    <submittedName>
        <fullName evidence="1">Uncharacterized protein</fullName>
    </submittedName>
</protein>
<dbReference type="AlphaFoldDB" id="A0A6A6J7G6"/>
<evidence type="ECO:0000313" key="2">
    <source>
        <dbReference type="Proteomes" id="UP000800097"/>
    </source>
</evidence>
<organism evidence="1 2">
    <name type="scientific">Westerdykella ornata</name>
    <dbReference type="NCBI Taxonomy" id="318751"/>
    <lineage>
        <taxon>Eukaryota</taxon>
        <taxon>Fungi</taxon>
        <taxon>Dikarya</taxon>
        <taxon>Ascomycota</taxon>
        <taxon>Pezizomycotina</taxon>
        <taxon>Dothideomycetes</taxon>
        <taxon>Pleosporomycetidae</taxon>
        <taxon>Pleosporales</taxon>
        <taxon>Sporormiaceae</taxon>
        <taxon>Westerdykella</taxon>
    </lineage>
</organism>
<evidence type="ECO:0000313" key="1">
    <source>
        <dbReference type="EMBL" id="KAF2272521.1"/>
    </source>
</evidence>
<accession>A0A6A6J7G6</accession>
<dbReference type="EMBL" id="ML986520">
    <property type="protein sequence ID" value="KAF2272521.1"/>
    <property type="molecule type" value="Genomic_DNA"/>
</dbReference>
<name>A0A6A6J7G6_WESOR</name>
<dbReference type="RefSeq" id="XP_033650060.1">
    <property type="nucleotide sequence ID" value="XM_033793745.1"/>
</dbReference>
<sequence length="190" mass="20321">MLQSQRRLTVVDSFAVREVVHSCHRSTDRTTGSPSTADIRIGMMHGKRTGGVSCPGATLTLAYHVNNWSRTAGGLKCAAWHPMQGASRDASTRESRLNRLSGFNHVGLIGRECGEAGQPCGANNGQLCCFCSSSSSNTSASRPAITCTRRGSDVPISCQLLRTTTRALKRSCATMYSVLSADRLAQPGWS</sequence>
<proteinExistence type="predicted"/>
<reference evidence="1" key="1">
    <citation type="journal article" date="2020" name="Stud. Mycol.">
        <title>101 Dothideomycetes genomes: a test case for predicting lifestyles and emergence of pathogens.</title>
        <authorList>
            <person name="Haridas S."/>
            <person name="Albert R."/>
            <person name="Binder M."/>
            <person name="Bloem J."/>
            <person name="Labutti K."/>
            <person name="Salamov A."/>
            <person name="Andreopoulos B."/>
            <person name="Baker S."/>
            <person name="Barry K."/>
            <person name="Bills G."/>
            <person name="Bluhm B."/>
            <person name="Cannon C."/>
            <person name="Castanera R."/>
            <person name="Culley D."/>
            <person name="Daum C."/>
            <person name="Ezra D."/>
            <person name="Gonzalez J."/>
            <person name="Henrissat B."/>
            <person name="Kuo A."/>
            <person name="Liang C."/>
            <person name="Lipzen A."/>
            <person name="Lutzoni F."/>
            <person name="Magnuson J."/>
            <person name="Mondo S."/>
            <person name="Nolan M."/>
            <person name="Ohm R."/>
            <person name="Pangilinan J."/>
            <person name="Park H.-J."/>
            <person name="Ramirez L."/>
            <person name="Alfaro M."/>
            <person name="Sun H."/>
            <person name="Tritt A."/>
            <person name="Yoshinaga Y."/>
            <person name="Zwiers L.-H."/>
            <person name="Turgeon B."/>
            <person name="Goodwin S."/>
            <person name="Spatafora J."/>
            <person name="Crous P."/>
            <person name="Grigoriev I."/>
        </authorList>
    </citation>
    <scope>NUCLEOTIDE SEQUENCE</scope>
    <source>
        <strain evidence="1">CBS 379.55</strain>
    </source>
</reference>
<keyword evidence="2" id="KW-1185">Reference proteome</keyword>
<gene>
    <name evidence="1" type="ORF">EI97DRAFT_208082</name>
</gene>
<dbReference type="Proteomes" id="UP000800097">
    <property type="component" value="Unassembled WGS sequence"/>
</dbReference>